<protein>
    <recommendedName>
        <fullName evidence="5">Protein DD3-3</fullName>
    </recommendedName>
</protein>
<evidence type="ECO:0008006" key="5">
    <source>
        <dbReference type="Google" id="ProtNLM"/>
    </source>
</evidence>
<keyword evidence="4" id="KW-1185">Reference proteome</keyword>
<feature type="chain" id="PRO_5036673057" description="Protein DD3-3" evidence="2">
    <location>
        <begin position="19"/>
        <end position="653"/>
    </location>
</feature>
<feature type="region of interest" description="Disordered" evidence="1">
    <location>
        <begin position="504"/>
        <end position="535"/>
    </location>
</feature>
<evidence type="ECO:0000256" key="1">
    <source>
        <dbReference type="SAM" id="MobiDB-lite"/>
    </source>
</evidence>
<accession>A0A913X3A0</accession>
<evidence type="ECO:0000313" key="3">
    <source>
        <dbReference type="EnsemblMetazoa" id="XP_020898185.1"/>
    </source>
</evidence>
<name>A0A913X3A0_EXADI</name>
<sequence length="653" mass="74823">MKFFVFVVMAALVAISMADIYMHNPRGSNNRLNERSANRRNANRAFDSQNNNRGGYNVGDKTATAFRNEAGQYDMRYFQSSRKSTGKSYLTVEWTNQHGCGGNDDSDPHKLNCQLIMQYMCEPDTLPKNKFSMRNGLDTNTQPFTANRQGDKETEASFNNRRNANVQTNRVLFESYSWYDKCRQRNRNKGLFTADQKLKGDQSIYTRQNPAGTRRGYECPEERDYFPYWHPTDWKDIAVLTSNQSQCSYYERESFNVKSKHECVEKFPSGRVRHWSKYNNEKECTANKGSWLEFNNFLETEPSAKSENACKGKGNRYFWGRRHGQVNKECLVKLPKPDCKQSPWSRVNHLGNGREGVPLNYTWELPSFPSGKDQRCILRIRYNISTDDYDPWTTDSKSNQNLAALKYSPIQQNPVVDVGSNMQGLRLAINTAQFGRTFQDRSHVFKLWSRDTNNRGLPEDKDIHNLNVRGKRGNIVQTYPAVEYDFIPNRMTLNGNKDLLHIQWTGSNSHNNGGPAGDGQAGDAGEGTRGTDRSNMVETLDPLDNFPMTWEKSSMFKNAKVVWTSHQYKKQAPEDIAISMASSGYYSCLVNNKQVGCTGQSTDTKPVMNNLLNNAPASYEGMVLQFSKGEYFYTCTRNNNFSNRSQKGWLKIK</sequence>
<proteinExistence type="predicted"/>
<feature type="signal peptide" evidence="2">
    <location>
        <begin position="1"/>
        <end position="18"/>
    </location>
</feature>
<keyword evidence="2" id="KW-0732">Signal</keyword>
<dbReference type="KEGG" id="epa:110236962"/>
<dbReference type="OrthoDB" id="6020041at2759"/>
<dbReference type="InterPro" id="IPR053320">
    <property type="entry name" value="Protein_DD3-3_O-glyco"/>
</dbReference>
<evidence type="ECO:0000256" key="2">
    <source>
        <dbReference type="SAM" id="SignalP"/>
    </source>
</evidence>
<dbReference type="Proteomes" id="UP000887567">
    <property type="component" value="Unplaced"/>
</dbReference>
<dbReference type="GeneID" id="110236962"/>
<dbReference type="PANTHER" id="PTHR35170:SF2">
    <property type="entry name" value="PROTEIN DD3-3"/>
    <property type="match status" value="1"/>
</dbReference>
<organism evidence="3 4">
    <name type="scientific">Exaiptasia diaphana</name>
    <name type="common">Tropical sea anemone</name>
    <name type="synonym">Aiptasia pulchella</name>
    <dbReference type="NCBI Taxonomy" id="2652724"/>
    <lineage>
        <taxon>Eukaryota</taxon>
        <taxon>Metazoa</taxon>
        <taxon>Cnidaria</taxon>
        <taxon>Anthozoa</taxon>
        <taxon>Hexacorallia</taxon>
        <taxon>Actiniaria</taxon>
        <taxon>Aiptasiidae</taxon>
        <taxon>Exaiptasia</taxon>
    </lineage>
</organism>
<dbReference type="RefSeq" id="XP_020898185.1">
    <property type="nucleotide sequence ID" value="XM_021042526.2"/>
</dbReference>
<dbReference type="PANTHER" id="PTHR35170">
    <property type="entry name" value="PROTEIN DD3-3"/>
    <property type="match status" value="1"/>
</dbReference>
<reference evidence="3" key="1">
    <citation type="submission" date="2022-11" db="UniProtKB">
        <authorList>
            <consortium name="EnsemblMetazoa"/>
        </authorList>
    </citation>
    <scope>IDENTIFICATION</scope>
</reference>
<dbReference type="OMA" id="PYWHPTD"/>
<evidence type="ECO:0000313" key="4">
    <source>
        <dbReference type="Proteomes" id="UP000887567"/>
    </source>
</evidence>
<dbReference type="EnsemblMetazoa" id="XM_021042526.2">
    <property type="protein sequence ID" value="XP_020898185.1"/>
    <property type="gene ID" value="LOC110236962"/>
</dbReference>
<feature type="compositionally biased region" description="Gly residues" evidence="1">
    <location>
        <begin position="514"/>
        <end position="528"/>
    </location>
</feature>
<dbReference type="AlphaFoldDB" id="A0A913X3A0"/>